<dbReference type="AlphaFoldDB" id="A0A4R2MAB6"/>
<dbReference type="RefSeq" id="WP_207184447.1">
    <property type="nucleotide sequence ID" value="NZ_CP181386.1"/>
</dbReference>
<comment type="caution">
    <text evidence="2">The sequence shown here is derived from an EMBL/GenBank/DDBJ whole genome shotgun (WGS) entry which is preliminary data.</text>
</comment>
<organism evidence="2 3">
    <name type="scientific">Rubrivivax gelatinosus</name>
    <name type="common">Rhodocyclus gelatinosus</name>
    <name type="synonym">Rhodopseudomonas gelatinosa</name>
    <dbReference type="NCBI Taxonomy" id="28068"/>
    <lineage>
        <taxon>Bacteria</taxon>
        <taxon>Pseudomonadati</taxon>
        <taxon>Pseudomonadota</taxon>
        <taxon>Betaproteobacteria</taxon>
        <taxon>Burkholderiales</taxon>
        <taxon>Sphaerotilaceae</taxon>
        <taxon>Rubrivivax</taxon>
    </lineage>
</organism>
<name>A0A4R2MAB6_RUBGE</name>
<dbReference type="Proteomes" id="UP000295106">
    <property type="component" value="Unassembled WGS sequence"/>
</dbReference>
<dbReference type="InterPro" id="IPR056090">
    <property type="entry name" value="DUF7673"/>
</dbReference>
<sequence length="128" mass="14287">MDDTSDVGRVIDAFFLYTQRATPATEKGAQALDRLLRLAEHHDSGQVARVAGFIASVHDGATFRWDPFELRMLDVEISDDMLACLDALRWGRHDLHRLVPDGERRVLQVLRAWGLVPTAARPDAGGPR</sequence>
<dbReference type="GeneID" id="99685752"/>
<dbReference type="EMBL" id="SLXD01000004">
    <property type="protein sequence ID" value="TCP03390.1"/>
    <property type="molecule type" value="Genomic_DNA"/>
</dbReference>
<accession>A0A4R2MAB6</accession>
<proteinExistence type="predicted"/>
<dbReference type="Pfam" id="PF24720">
    <property type="entry name" value="DUF7673"/>
    <property type="match status" value="1"/>
</dbReference>
<evidence type="ECO:0000313" key="2">
    <source>
        <dbReference type="EMBL" id="TCP03390.1"/>
    </source>
</evidence>
<protein>
    <recommendedName>
        <fullName evidence="1">DUF7673 domain-containing protein</fullName>
    </recommendedName>
</protein>
<feature type="domain" description="DUF7673" evidence="1">
    <location>
        <begin position="30"/>
        <end position="114"/>
    </location>
</feature>
<reference evidence="2 3" key="1">
    <citation type="submission" date="2019-03" db="EMBL/GenBank/DDBJ databases">
        <title>Genomic Encyclopedia of Type Strains, Phase IV (KMG-IV): sequencing the most valuable type-strain genomes for metagenomic binning, comparative biology and taxonomic classification.</title>
        <authorList>
            <person name="Goeker M."/>
        </authorList>
    </citation>
    <scope>NUCLEOTIDE SEQUENCE [LARGE SCALE GENOMIC DNA]</scope>
    <source>
        <strain evidence="2 3">DSM 1709</strain>
    </source>
</reference>
<gene>
    <name evidence="2" type="ORF">EV684_104111</name>
</gene>
<evidence type="ECO:0000313" key="3">
    <source>
        <dbReference type="Proteomes" id="UP000295106"/>
    </source>
</evidence>
<evidence type="ECO:0000259" key="1">
    <source>
        <dbReference type="Pfam" id="PF24720"/>
    </source>
</evidence>